<evidence type="ECO:0000256" key="1">
    <source>
        <dbReference type="ARBA" id="ARBA00022529"/>
    </source>
</evidence>
<keyword evidence="1" id="KW-0929">Antimicrobial</keyword>
<reference evidence="3 4" key="1">
    <citation type="submission" date="2020-08" db="EMBL/GenBank/DDBJ databases">
        <title>Genomic Encyclopedia of Type Strains, Phase IV (KMG-V): Genome sequencing to study the core and pangenomes of soil and plant-associated prokaryotes.</title>
        <authorList>
            <person name="Whitman W."/>
        </authorList>
    </citation>
    <scope>NUCLEOTIDE SEQUENCE [LARGE SCALE GENOMIC DNA]</scope>
    <source>
        <strain evidence="3 4">X5P3</strain>
    </source>
</reference>
<gene>
    <name evidence="3" type="ORF">HDF15_002925</name>
</gene>
<dbReference type="GO" id="GO:0003796">
    <property type="term" value="F:lysozyme activity"/>
    <property type="evidence" value="ECO:0007669"/>
    <property type="project" value="InterPro"/>
</dbReference>
<comment type="caution">
    <text evidence="3">The sequence shown here is derived from an EMBL/GenBank/DDBJ whole genome shotgun (WGS) entry which is preliminary data.</text>
</comment>
<dbReference type="GO" id="GO:0042742">
    <property type="term" value="P:defense response to bacterium"/>
    <property type="evidence" value="ECO:0007669"/>
    <property type="project" value="UniProtKB-KW"/>
</dbReference>
<dbReference type="EMBL" id="JACHIO010000011">
    <property type="protein sequence ID" value="MBB5064567.1"/>
    <property type="molecule type" value="Genomic_DNA"/>
</dbReference>
<dbReference type="AlphaFoldDB" id="A0A7W7ZR30"/>
<organism evidence="3 4">
    <name type="scientific">Granulicella mallensis</name>
    <dbReference type="NCBI Taxonomy" id="940614"/>
    <lineage>
        <taxon>Bacteria</taxon>
        <taxon>Pseudomonadati</taxon>
        <taxon>Acidobacteriota</taxon>
        <taxon>Terriglobia</taxon>
        <taxon>Terriglobales</taxon>
        <taxon>Acidobacteriaceae</taxon>
        <taxon>Granulicella</taxon>
    </lineage>
</organism>
<accession>A0A7W7ZR30</accession>
<dbReference type="Gene3D" id="1.10.530.40">
    <property type="match status" value="1"/>
</dbReference>
<evidence type="ECO:0000313" key="3">
    <source>
        <dbReference type="EMBL" id="MBB5064567.1"/>
    </source>
</evidence>
<sequence>MTYIDAECIQIPVWEGNENFLYLDSDDPPNATTGQGHLVANLHDSQQLLWYMPDGTPATSDQIADEWQRVKAMPGDRDAQFYKSLTGLHLLQFDIDALTRTSVQALDEPLHVLYPAFDLFPQCAQVGIADMAYGLGIGEPVTTERPATGLHDYPAFNAAANSIPPNFVRMAQECYRDRNNPAFSKRNSWTVAQFIQASKEAV</sequence>
<dbReference type="GO" id="GO:0031640">
    <property type="term" value="P:killing of cells of another organism"/>
    <property type="evidence" value="ECO:0007669"/>
    <property type="project" value="UniProtKB-KW"/>
</dbReference>
<evidence type="ECO:0000256" key="2">
    <source>
        <dbReference type="ARBA" id="ARBA00022638"/>
    </source>
</evidence>
<dbReference type="InterPro" id="IPR023347">
    <property type="entry name" value="Lysozyme_dom_sf"/>
</dbReference>
<proteinExistence type="predicted"/>
<evidence type="ECO:0000313" key="4">
    <source>
        <dbReference type="Proteomes" id="UP000584867"/>
    </source>
</evidence>
<dbReference type="RefSeq" id="WP_184256564.1">
    <property type="nucleotide sequence ID" value="NZ_JACHIO010000011.1"/>
</dbReference>
<dbReference type="Proteomes" id="UP000584867">
    <property type="component" value="Unassembled WGS sequence"/>
</dbReference>
<keyword evidence="2" id="KW-0081">Bacteriolytic enzyme</keyword>
<protein>
    <submittedName>
        <fullName evidence="3">Uncharacterized protein</fullName>
    </submittedName>
</protein>
<name>A0A7W7ZR30_9BACT</name>